<name>A0A0C5BD63_9MICO</name>
<dbReference type="RefSeq" id="WP_027692765.1">
    <property type="nucleotide sequence ID" value="NZ_CP010848.1"/>
</dbReference>
<dbReference type="OrthoDB" id="196964at2"/>
<reference evidence="8 10" key="1">
    <citation type="submission" date="2015-04" db="EMBL/GenBank/DDBJ databases">
        <title>Draft genome sequence of Rathayibacter toxicus strain FH-142 (AKA 70134 or CS 32), a Western Australian isolate.</title>
        <authorList>
            <consortium name="Consortium for Microbial Forensics and Genomics (microFORGE)"/>
            <person name="Knight B.M."/>
            <person name="Roberts D.P."/>
            <person name="Lin D."/>
            <person name="Hari K."/>
            <person name="Fletcher J."/>
            <person name="Melcher U."/>
            <person name="Blagden T."/>
            <person name="Luster D.G."/>
            <person name="Sechler A.J."/>
            <person name="Schneider W.L."/>
            <person name="Winegar R.A."/>
        </authorList>
    </citation>
    <scope>NUCLEOTIDE SEQUENCE [LARGE SCALE GENOMIC DNA]</scope>
    <source>
        <strain evidence="8 10">FH142</strain>
    </source>
</reference>
<dbReference type="EC" id="3.1.26.5" evidence="6 7"/>
<gene>
    <name evidence="6 9" type="primary">rnpA</name>
    <name evidence="9" type="ORF">C5C51_00705</name>
    <name evidence="8" type="ORF">VT73_06165</name>
</gene>
<evidence type="ECO:0000256" key="5">
    <source>
        <dbReference type="ARBA" id="ARBA00022884"/>
    </source>
</evidence>
<dbReference type="SUPFAM" id="SSF54211">
    <property type="entry name" value="Ribosomal protein S5 domain 2-like"/>
    <property type="match status" value="1"/>
</dbReference>
<dbReference type="InterPro" id="IPR020568">
    <property type="entry name" value="Ribosomal_Su5_D2-typ_SF"/>
</dbReference>
<dbReference type="GeneID" id="93668169"/>
<dbReference type="GO" id="GO:0000049">
    <property type="term" value="F:tRNA binding"/>
    <property type="evidence" value="ECO:0007669"/>
    <property type="project" value="UniProtKB-UniRule"/>
</dbReference>
<keyword evidence="1 6" id="KW-0819">tRNA processing</keyword>
<dbReference type="KEGG" id="rtx:TI83_00935"/>
<keyword evidence="5 6" id="KW-0694">RNA-binding</keyword>
<evidence type="ECO:0000256" key="2">
    <source>
        <dbReference type="ARBA" id="ARBA00022722"/>
    </source>
</evidence>
<evidence type="ECO:0000256" key="3">
    <source>
        <dbReference type="ARBA" id="ARBA00022759"/>
    </source>
</evidence>
<dbReference type="PANTHER" id="PTHR33992">
    <property type="entry name" value="RIBONUCLEASE P PROTEIN COMPONENT"/>
    <property type="match status" value="1"/>
</dbReference>
<dbReference type="GO" id="GO:0030677">
    <property type="term" value="C:ribonuclease P complex"/>
    <property type="evidence" value="ECO:0007669"/>
    <property type="project" value="TreeGrafter"/>
</dbReference>
<dbReference type="PANTHER" id="PTHR33992:SF1">
    <property type="entry name" value="RIBONUCLEASE P PROTEIN COMPONENT"/>
    <property type="match status" value="1"/>
</dbReference>
<keyword evidence="2 6" id="KW-0540">Nuclease</keyword>
<dbReference type="HAMAP" id="MF_00227">
    <property type="entry name" value="RNase_P"/>
    <property type="match status" value="1"/>
</dbReference>
<evidence type="ECO:0000313" key="11">
    <source>
        <dbReference type="Proteomes" id="UP000237966"/>
    </source>
</evidence>
<dbReference type="GO" id="GO:0001682">
    <property type="term" value="P:tRNA 5'-leader removal"/>
    <property type="evidence" value="ECO:0007669"/>
    <property type="project" value="UniProtKB-UniRule"/>
</dbReference>
<dbReference type="NCBIfam" id="TIGR00188">
    <property type="entry name" value="rnpA"/>
    <property type="match status" value="1"/>
</dbReference>
<evidence type="ECO:0000256" key="4">
    <source>
        <dbReference type="ARBA" id="ARBA00022801"/>
    </source>
</evidence>
<evidence type="ECO:0000256" key="6">
    <source>
        <dbReference type="HAMAP-Rule" id="MF_00227"/>
    </source>
</evidence>
<comment type="caution">
    <text evidence="8">The sequence shown here is derived from an EMBL/GenBank/DDBJ whole genome shotgun (WGS) entry which is preliminary data.</text>
</comment>
<evidence type="ECO:0000313" key="8">
    <source>
        <dbReference type="EMBL" id="KKM45730.1"/>
    </source>
</evidence>
<evidence type="ECO:0000256" key="7">
    <source>
        <dbReference type="NCBIfam" id="TIGR00188"/>
    </source>
</evidence>
<dbReference type="Proteomes" id="UP000237966">
    <property type="component" value="Unassembled WGS sequence"/>
</dbReference>
<dbReference type="AlphaFoldDB" id="A0A0C5BD63"/>
<comment type="subunit">
    <text evidence="6">Consists of a catalytic RNA component (M1 or rnpB) and a protein subunit.</text>
</comment>
<dbReference type="PATRIC" id="fig|145458.7.peg.219"/>
<accession>A0A0C5BD63</accession>
<dbReference type="InterPro" id="IPR000100">
    <property type="entry name" value="RNase_P"/>
</dbReference>
<dbReference type="GO" id="GO:0004526">
    <property type="term" value="F:ribonuclease P activity"/>
    <property type="evidence" value="ECO:0007669"/>
    <property type="project" value="UniProtKB-UniRule"/>
</dbReference>
<protein>
    <recommendedName>
        <fullName evidence="6 7">Ribonuclease P protein component</fullName>
        <shortName evidence="6">RNase P protein</shortName>
        <shortName evidence="6">RNaseP protein</shortName>
        <ecNumber evidence="6 7">3.1.26.5</ecNumber>
    </recommendedName>
    <alternativeName>
        <fullName evidence="6">Protein C5</fullName>
    </alternativeName>
</protein>
<comment type="similarity">
    <text evidence="6">Belongs to the RnpA family.</text>
</comment>
<dbReference type="KEGG" id="rtc:APU90_05545"/>
<proteinExistence type="inferred from homology"/>
<dbReference type="GO" id="GO:0042781">
    <property type="term" value="F:3'-tRNA processing endoribonuclease activity"/>
    <property type="evidence" value="ECO:0007669"/>
    <property type="project" value="TreeGrafter"/>
</dbReference>
<comment type="function">
    <text evidence="6">RNaseP catalyzes the removal of the 5'-leader sequence from pre-tRNA to produce the mature 5'-terminus. It can also cleave other RNA substrates such as 4.5S RNA. The protein component plays an auxiliary but essential role in vivo by binding to the 5'-leader sequence and broadening the substrate specificity of the ribozyme.</text>
</comment>
<dbReference type="Gene3D" id="3.30.230.10">
    <property type="match status" value="1"/>
</dbReference>
<dbReference type="STRING" id="145458.APU90_05545"/>
<dbReference type="EMBL" id="LBFI01000032">
    <property type="protein sequence ID" value="KKM45730.1"/>
    <property type="molecule type" value="Genomic_DNA"/>
</dbReference>
<sequence>MLAKAHRIVRGGEYRTTIRHGVRSRGLHTVISVRKTSPATSVRFGFIVAKTVGSSVTRNAVRRRLKAVAWELAPRIDPGTDVVIRALPTSADAPWSQLRREVIFAIEHTRVLRNTKASM</sequence>
<dbReference type="Proteomes" id="UP000052979">
    <property type="component" value="Unassembled WGS sequence"/>
</dbReference>
<evidence type="ECO:0000313" key="10">
    <source>
        <dbReference type="Proteomes" id="UP000052979"/>
    </source>
</evidence>
<keyword evidence="3 6" id="KW-0255">Endonuclease</keyword>
<dbReference type="eggNOG" id="COG0594">
    <property type="taxonomic scope" value="Bacteria"/>
</dbReference>
<reference evidence="9 11" key="2">
    <citation type="submission" date="2018-02" db="EMBL/GenBank/DDBJ databases">
        <title>Bacteriophage NCPPB3778 and a type I-E CRISPR drive the evolution of the US Biological Select Agent, Rathayibacter toxicus.</title>
        <authorList>
            <person name="Davis E.W.II."/>
            <person name="Tabima J.F."/>
            <person name="Weisberg A.J."/>
            <person name="Lopes L.D."/>
            <person name="Wiseman M.S."/>
            <person name="Wiseman M.S."/>
            <person name="Pupko T."/>
            <person name="Belcher M.S."/>
            <person name="Sechler A.J."/>
            <person name="Tancos M.A."/>
            <person name="Schroeder B.K."/>
            <person name="Murray T.D."/>
            <person name="Luster D.G."/>
            <person name="Schneider W.L."/>
            <person name="Rogers E."/>
            <person name="Andreote F.D."/>
            <person name="Grunwald N.J."/>
            <person name="Putnam M.L."/>
            <person name="Chang J.H."/>
        </authorList>
    </citation>
    <scope>NUCLEOTIDE SEQUENCE [LARGE SCALE GENOMIC DNA]</scope>
    <source>
        <strain evidence="9 11">FH99</strain>
    </source>
</reference>
<organism evidence="8 10">
    <name type="scientific">Rathayibacter toxicus</name>
    <dbReference type="NCBI Taxonomy" id="145458"/>
    <lineage>
        <taxon>Bacteria</taxon>
        <taxon>Bacillati</taxon>
        <taxon>Actinomycetota</taxon>
        <taxon>Actinomycetes</taxon>
        <taxon>Micrococcales</taxon>
        <taxon>Microbacteriaceae</taxon>
        <taxon>Rathayibacter</taxon>
    </lineage>
</organism>
<dbReference type="EMBL" id="PSWU01000001">
    <property type="protein sequence ID" value="PPI17178.1"/>
    <property type="molecule type" value="Genomic_DNA"/>
</dbReference>
<keyword evidence="10" id="KW-1185">Reference proteome</keyword>
<evidence type="ECO:0000256" key="1">
    <source>
        <dbReference type="ARBA" id="ARBA00022694"/>
    </source>
</evidence>
<comment type="catalytic activity">
    <reaction evidence="6">
        <text>Endonucleolytic cleavage of RNA, removing 5'-extranucleotides from tRNA precursor.</text>
        <dbReference type="EC" id="3.1.26.5"/>
    </reaction>
</comment>
<keyword evidence="4 6" id="KW-0378">Hydrolase</keyword>
<dbReference type="Pfam" id="PF00825">
    <property type="entry name" value="Ribonuclease_P"/>
    <property type="match status" value="1"/>
</dbReference>
<dbReference type="InterPro" id="IPR014721">
    <property type="entry name" value="Ribsml_uS5_D2-typ_fold_subgr"/>
</dbReference>
<evidence type="ECO:0000313" key="9">
    <source>
        <dbReference type="EMBL" id="PPI17178.1"/>
    </source>
</evidence>